<protein>
    <submittedName>
        <fullName evidence="1">Uncharacterized protein</fullName>
    </submittedName>
</protein>
<dbReference type="AlphaFoldDB" id="A0ABD5T0I2"/>
<evidence type="ECO:0000313" key="2">
    <source>
        <dbReference type="Proteomes" id="UP001596274"/>
    </source>
</evidence>
<accession>A0ABD5T0I2</accession>
<dbReference type="EMBL" id="JBHSWT010000126">
    <property type="protein sequence ID" value="MFC6770747.1"/>
    <property type="molecule type" value="Genomic_DNA"/>
</dbReference>
<name>A0ABD5T0I2_9EURY</name>
<proteinExistence type="predicted"/>
<comment type="caution">
    <text evidence="1">The sequence shown here is derived from an EMBL/GenBank/DDBJ whole genome shotgun (WGS) entry which is preliminary data.</text>
</comment>
<dbReference type="Proteomes" id="UP001596274">
    <property type="component" value="Unassembled WGS sequence"/>
</dbReference>
<evidence type="ECO:0000313" key="1">
    <source>
        <dbReference type="EMBL" id="MFC6770747.1"/>
    </source>
</evidence>
<reference evidence="1 2" key="1">
    <citation type="journal article" date="2019" name="Int. J. Syst. Evol. Microbiol.">
        <title>The Global Catalogue of Microorganisms (GCM) 10K type strain sequencing project: providing services to taxonomists for standard genome sequencing and annotation.</title>
        <authorList>
            <consortium name="The Broad Institute Genomics Platform"/>
            <consortium name="The Broad Institute Genome Sequencing Center for Infectious Disease"/>
            <person name="Wu L."/>
            <person name="Ma J."/>
        </authorList>
    </citation>
    <scope>NUCLEOTIDE SEQUENCE [LARGE SCALE GENOMIC DNA]</scope>
    <source>
        <strain evidence="1 2">PJ61</strain>
    </source>
</reference>
<sequence length="126" mass="13860">MPLIHDYYCTNEACGFSGPSGWGYYMYAEADDGERITCPHPGEQARAREIIGEDVSDEEFDSCTGFNYHCVCIDCVEQFDRDPGRDQLRCPNCESTAVELLVELVGQPCPECGDGNFVAEDTGAIA</sequence>
<keyword evidence="2" id="KW-1185">Reference proteome</keyword>
<gene>
    <name evidence="1" type="ORF">ACFQDD_04305</name>
</gene>
<organism evidence="1 2">
    <name type="scientific">Halorubrum pallidum</name>
    <dbReference type="NCBI Taxonomy" id="1526114"/>
    <lineage>
        <taxon>Archaea</taxon>
        <taxon>Methanobacteriati</taxon>
        <taxon>Methanobacteriota</taxon>
        <taxon>Stenosarchaea group</taxon>
        <taxon>Halobacteria</taxon>
        <taxon>Halobacteriales</taxon>
        <taxon>Haloferacaceae</taxon>
        <taxon>Halorubrum</taxon>
    </lineage>
</organism>